<sequence>MGGINHTANDINMHIAEIAEGPIEERGNALAYRLKKDRGSKESEDCQKPFEGLKMSMVTMTRVWKFL</sequence>
<comment type="caution">
    <text evidence="1">The sequence shown here is derived from an EMBL/GenBank/DDBJ whole genome shotgun (WGS) entry which is preliminary data.</text>
</comment>
<gene>
    <name evidence="1" type="ORF">L1987_15659</name>
</gene>
<reference evidence="2" key="1">
    <citation type="journal article" date="2022" name="Mol. Ecol. Resour.">
        <title>The genomes of chicory, endive, great burdock and yacon provide insights into Asteraceae palaeo-polyploidization history and plant inulin production.</title>
        <authorList>
            <person name="Fan W."/>
            <person name="Wang S."/>
            <person name="Wang H."/>
            <person name="Wang A."/>
            <person name="Jiang F."/>
            <person name="Liu H."/>
            <person name="Zhao H."/>
            <person name="Xu D."/>
            <person name="Zhang Y."/>
        </authorList>
    </citation>
    <scope>NUCLEOTIDE SEQUENCE [LARGE SCALE GENOMIC DNA]</scope>
    <source>
        <strain evidence="2">cv. Yunnan</strain>
    </source>
</reference>
<keyword evidence="2" id="KW-1185">Reference proteome</keyword>
<protein>
    <submittedName>
        <fullName evidence="1">Uncharacterized protein</fullName>
    </submittedName>
</protein>
<accession>A0ACB9J8V2</accession>
<name>A0ACB9J8V2_9ASTR</name>
<evidence type="ECO:0000313" key="2">
    <source>
        <dbReference type="Proteomes" id="UP001056120"/>
    </source>
</evidence>
<dbReference type="Proteomes" id="UP001056120">
    <property type="component" value="Linkage Group LG05"/>
</dbReference>
<organism evidence="1 2">
    <name type="scientific">Smallanthus sonchifolius</name>
    <dbReference type="NCBI Taxonomy" id="185202"/>
    <lineage>
        <taxon>Eukaryota</taxon>
        <taxon>Viridiplantae</taxon>
        <taxon>Streptophyta</taxon>
        <taxon>Embryophyta</taxon>
        <taxon>Tracheophyta</taxon>
        <taxon>Spermatophyta</taxon>
        <taxon>Magnoliopsida</taxon>
        <taxon>eudicotyledons</taxon>
        <taxon>Gunneridae</taxon>
        <taxon>Pentapetalae</taxon>
        <taxon>asterids</taxon>
        <taxon>campanulids</taxon>
        <taxon>Asterales</taxon>
        <taxon>Asteraceae</taxon>
        <taxon>Asteroideae</taxon>
        <taxon>Heliantheae alliance</taxon>
        <taxon>Millerieae</taxon>
        <taxon>Smallanthus</taxon>
    </lineage>
</organism>
<proteinExistence type="predicted"/>
<evidence type="ECO:0000313" key="1">
    <source>
        <dbReference type="EMBL" id="KAI3815975.1"/>
    </source>
</evidence>
<reference evidence="1 2" key="2">
    <citation type="journal article" date="2022" name="Mol. Ecol. Resour.">
        <title>The genomes of chicory, endive, great burdock and yacon provide insights into Asteraceae paleo-polyploidization history and plant inulin production.</title>
        <authorList>
            <person name="Fan W."/>
            <person name="Wang S."/>
            <person name="Wang H."/>
            <person name="Wang A."/>
            <person name="Jiang F."/>
            <person name="Liu H."/>
            <person name="Zhao H."/>
            <person name="Xu D."/>
            <person name="Zhang Y."/>
        </authorList>
    </citation>
    <scope>NUCLEOTIDE SEQUENCE [LARGE SCALE GENOMIC DNA]</scope>
    <source>
        <strain evidence="2">cv. Yunnan</strain>
        <tissue evidence="1">Leaves</tissue>
    </source>
</reference>
<dbReference type="EMBL" id="CM042022">
    <property type="protein sequence ID" value="KAI3815975.1"/>
    <property type="molecule type" value="Genomic_DNA"/>
</dbReference>